<proteinExistence type="predicted"/>
<dbReference type="AlphaFoldDB" id="A0A8T0RIW8"/>
<accession>A0A8T0RIW8</accession>
<keyword evidence="3" id="KW-1185">Reference proteome</keyword>
<comment type="caution">
    <text evidence="2">The sequence shown here is derived from an EMBL/GenBank/DDBJ whole genome shotgun (WGS) entry which is preliminary data.</text>
</comment>
<reference evidence="2" key="1">
    <citation type="submission" date="2020-05" db="EMBL/GenBank/DDBJ databases">
        <title>WGS assembly of Panicum virgatum.</title>
        <authorList>
            <person name="Lovell J.T."/>
            <person name="Jenkins J."/>
            <person name="Shu S."/>
            <person name="Juenger T.E."/>
            <person name="Schmutz J."/>
        </authorList>
    </citation>
    <scope>NUCLEOTIDE SEQUENCE</scope>
    <source>
        <strain evidence="2">AP13</strain>
    </source>
</reference>
<gene>
    <name evidence="2" type="ORF">PVAP13_5NG023308</name>
</gene>
<organism evidence="2 3">
    <name type="scientific">Panicum virgatum</name>
    <name type="common">Blackwell switchgrass</name>
    <dbReference type="NCBI Taxonomy" id="38727"/>
    <lineage>
        <taxon>Eukaryota</taxon>
        <taxon>Viridiplantae</taxon>
        <taxon>Streptophyta</taxon>
        <taxon>Embryophyta</taxon>
        <taxon>Tracheophyta</taxon>
        <taxon>Spermatophyta</taxon>
        <taxon>Magnoliopsida</taxon>
        <taxon>Liliopsida</taxon>
        <taxon>Poales</taxon>
        <taxon>Poaceae</taxon>
        <taxon>PACMAD clade</taxon>
        <taxon>Panicoideae</taxon>
        <taxon>Panicodae</taxon>
        <taxon>Paniceae</taxon>
        <taxon>Panicinae</taxon>
        <taxon>Panicum</taxon>
        <taxon>Panicum sect. Hiantes</taxon>
    </lineage>
</organism>
<protein>
    <submittedName>
        <fullName evidence="2">Uncharacterized protein</fullName>
    </submittedName>
</protein>
<evidence type="ECO:0000313" key="2">
    <source>
        <dbReference type="EMBL" id="KAG2586092.1"/>
    </source>
</evidence>
<dbReference type="EMBL" id="CM029046">
    <property type="protein sequence ID" value="KAG2586092.1"/>
    <property type="molecule type" value="Genomic_DNA"/>
</dbReference>
<name>A0A8T0RIW8_PANVG</name>
<evidence type="ECO:0000313" key="3">
    <source>
        <dbReference type="Proteomes" id="UP000823388"/>
    </source>
</evidence>
<evidence type="ECO:0000256" key="1">
    <source>
        <dbReference type="SAM" id="MobiDB-lite"/>
    </source>
</evidence>
<dbReference type="Proteomes" id="UP000823388">
    <property type="component" value="Chromosome 5N"/>
</dbReference>
<sequence length="178" mass="18794">MSSSGRSPAKRPFLLRLQLRSQRWSYSRLPHGRQSHIFVAPSGSTPLRPRLPLLASRRCAAPPRGGSLHAAQWRGGGRRQGALRWPAAERACGDGEARGSRRRKDLAAAGVLEVAGGGSSSRRLGGPRRPATGGGGLMLAAAKRARGGGGGGPRRTAEKRRRGSAGGEDRRRRTGLNG</sequence>
<feature type="region of interest" description="Disordered" evidence="1">
    <location>
        <begin position="113"/>
        <end position="178"/>
    </location>
</feature>
<feature type="compositionally biased region" description="Low complexity" evidence="1">
    <location>
        <begin position="113"/>
        <end position="131"/>
    </location>
</feature>